<gene>
    <name evidence="3" type="ORF">A2642_00250</name>
</gene>
<protein>
    <recommendedName>
        <fullName evidence="2">Phosphatidic acid phosphatase type 2/haloperoxidase domain-containing protein</fullName>
    </recommendedName>
</protein>
<dbReference type="InterPro" id="IPR036938">
    <property type="entry name" value="PAP2/HPO_sf"/>
</dbReference>
<dbReference type="EMBL" id="MFTJ01000019">
    <property type="protein sequence ID" value="OGI65902.1"/>
    <property type="molecule type" value="Genomic_DNA"/>
</dbReference>
<feature type="transmembrane region" description="Helical" evidence="1">
    <location>
        <begin position="144"/>
        <end position="162"/>
    </location>
</feature>
<feature type="transmembrane region" description="Helical" evidence="1">
    <location>
        <begin position="52"/>
        <end position="73"/>
    </location>
</feature>
<feature type="transmembrane region" description="Helical" evidence="1">
    <location>
        <begin position="93"/>
        <end position="113"/>
    </location>
</feature>
<feature type="domain" description="Phosphatidic acid phosphatase type 2/haloperoxidase" evidence="2">
    <location>
        <begin position="51"/>
        <end position="159"/>
    </location>
</feature>
<dbReference type="AlphaFoldDB" id="A0A1F6V8H3"/>
<dbReference type="InterPro" id="IPR000326">
    <property type="entry name" value="PAP2/HPO"/>
</dbReference>
<name>A0A1F6V8H3_9BACT</name>
<dbReference type="SUPFAM" id="SSF48317">
    <property type="entry name" value="Acid phosphatase/Vanadium-dependent haloperoxidase"/>
    <property type="match status" value="1"/>
</dbReference>
<sequence length="165" mass="18731">MNNSIFFFFYSLAHQSSFFDSIIAFFAVYFIYVVIILAMLLSFFYYQSWRQLFLVCFSGGLAWGLAKILKILIHTLRPFEVFPQVQSLFIETGYAFPSGHTLVASAIAFALYFINKKVGYIFMFFALLIGVARIAGGVHFPIDILGGFTLGALVAYLVAYFIKNR</sequence>
<keyword evidence="1" id="KW-1133">Transmembrane helix</keyword>
<organism evidence="3 4">
    <name type="scientific">Candidatus Nomurabacteria bacterium RIFCSPHIGHO2_01_FULL_39_10</name>
    <dbReference type="NCBI Taxonomy" id="1801733"/>
    <lineage>
        <taxon>Bacteria</taxon>
        <taxon>Candidatus Nomuraibacteriota</taxon>
    </lineage>
</organism>
<keyword evidence="1" id="KW-0812">Transmembrane</keyword>
<reference evidence="3 4" key="1">
    <citation type="journal article" date="2016" name="Nat. Commun.">
        <title>Thousands of microbial genomes shed light on interconnected biogeochemical processes in an aquifer system.</title>
        <authorList>
            <person name="Anantharaman K."/>
            <person name="Brown C.T."/>
            <person name="Hug L.A."/>
            <person name="Sharon I."/>
            <person name="Castelle C.J."/>
            <person name="Probst A.J."/>
            <person name="Thomas B.C."/>
            <person name="Singh A."/>
            <person name="Wilkins M.J."/>
            <person name="Karaoz U."/>
            <person name="Brodie E.L."/>
            <person name="Williams K.H."/>
            <person name="Hubbard S.S."/>
            <person name="Banfield J.F."/>
        </authorList>
    </citation>
    <scope>NUCLEOTIDE SEQUENCE [LARGE SCALE GENOMIC DNA]</scope>
</reference>
<dbReference type="PANTHER" id="PTHR14969:SF13">
    <property type="entry name" value="AT30094P"/>
    <property type="match status" value="1"/>
</dbReference>
<dbReference type="Gene3D" id="1.20.144.10">
    <property type="entry name" value="Phosphatidic acid phosphatase type 2/haloperoxidase"/>
    <property type="match status" value="1"/>
</dbReference>
<comment type="caution">
    <text evidence="3">The sequence shown here is derived from an EMBL/GenBank/DDBJ whole genome shotgun (WGS) entry which is preliminary data.</text>
</comment>
<accession>A0A1F6V8H3</accession>
<dbReference type="SMART" id="SM00014">
    <property type="entry name" value="acidPPc"/>
    <property type="match status" value="1"/>
</dbReference>
<evidence type="ECO:0000259" key="2">
    <source>
        <dbReference type="SMART" id="SM00014"/>
    </source>
</evidence>
<evidence type="ECO:0000313" key="4">
    <source>
        <dbReference type="Proteomes" id="UP000178700"/>
    </source>
</evidence>
<evidence type="ECO:0000313" key="3">
    <source>
        <dbReference type="EMBL" id="OGI65902.1"/>
    </source>
</evidence>
<feature type="transmembrane region" description="Helical" evidence="1">
    <location>
        <begin position="120"/>
        <end position="138"/>
    </location>
</feature>
<keyword evidence="1" id="KW-0472">Membrane</keyword>
<dbReference type="Proteomes" id="UP000178700">
    <property type="component" value="Unassembled WGS sequence"/>
</dbReference>
<feature type="transmembrane region" description="Helical" evidence="1">
    <location>
        <begin position="22"/>
        <end position="45"/>
    </location>
</feature>
<evidence type="ECO:0000256" key="1">
    <source>
        <dbReference type="SAM" id="Phobius"/>
    </source>
</evidence>
<proteinExistence type="predicted"/>
<dbReference type="PANTHER" id="PTHR14969">
    <property type="entry name" value="SPHINGOSINE-1-PHOSPHATE PHOSPHOHYDROLASE"/>
    <property type="match status" value="1"/>
</dbReference>
<dbReference type="Pfam" id="PF01569">
    <property type="entry name" value="PAP2"/>
    <property type="match status" value="1"/>
</dbReference>